<evidence type="ECO:0000313" key="5">
    <source>
        <dbReference type="Proteomes" id="UP000045285"/>
    </source>
</evidence>
<dbReference type="GeneID" id="31892504"/>
<dbReference type="SUPFAM" id="SSF52540">
    <property type="entry name" value="P-loop containing nucleoside triphosphate hydrolases"/>
    <property type="match status" value="1"/>
</dbReference>
<dbReference type="InterPro" id="IPR016230">
    <property type="entry name" value="PrkA/YeaG"/>
</dbReference>
<dbReference type="InterPro" id="IPR010650">
    <property type="entry name" value="PrkA_C"/>
</dbReference>
<gene>
    <name evidence="2" type="ORF">MPL3356_40604</name>
    <name evidence="4" type="ORF">MPL3365_10183</name>
    <name evidence="3" type="ORF">MPLDJ20_50132</name>
</gene>
<name>A0A090FLT8_MESPL</name>
<protein>
    <recommendedName>
        <fullName evidence="1">PrkA AAA domain-containing protein</fullName>
    </recommendedName>
</protein>
<dbReference type="Pfam" id="PF08298">
    <property type="entry name" value="AAA_PrkA"/>
    <property type="match status" value="1"/>
</dbReference>
<evidence type="ECO:0000313" key="6">
    <source>
        <dbReference type="Proteomes" id="UP000046122"/>
    </source>
</evidence>
<accession>A0A090FLT8</accession>
<dbReference type="PANTHER" id="PTHR30267">
    <property type="entry name" value="PROTEIN KINASE PRKA"/>
    <property type="match status" value="1"/>
</dbReference>
<evidence type="ECO:0000313" key="4">
    <source>
        <dbReference type="EMBL" id="CDX49038.1"/>
    </source>
</evidence>
<dbReference type="InterPro" id="IPR057741">
    <property type="entry name" value="YeaG"/>
</dbReference>
<dbReference type="EMBL" id="CCMZ01000034">
    <property type="protein sequence ID" value="CDX23891.1"/>
    <property type="molecule type" value="Genomic_DNA"/>
</dbReference>
<dbReference type="InterPro" id="IPR013153">
    <property type="entry name" value="Prk_AAA"/>
</dbReference>
<dbReference type="AlphaFoldDB" id="A0A090FLT8"/>
<reference evidence="6 7" key="1">
    <citation type="submission" date="2014-08" db="EMBL/GenBank/DDBJ databases">
        <authorList>
            <person name="Moulin Lionel"/>
        </authorList>
    </citation>
    <scope>NUCLEOTIDE SEQUENCE [LARGE SCALE GENOMIC DNA]</scope>
</reference>
<dbReference type="Gene3D" id="3.40.50.300">
    <property type="entry name" value="P-loop containing nucleotide triphosphate hydrolases"/>
    <property type="match status" value="1"/>
</dbReference>
<feature type="domain" description="PrkA AAA" evidence="1">
    <location>
        <begin position="24"/>
        <end position="385"/>
    </location>
</feature>
<dbReference type="GO" id="GO:0004672">
    <property type="term" value="F:protein kinase activity"/>
    <property type="evidence" value="ECO:0007669"/>
    <property type="project" value="InterPro"/>
</dbReference>
<dbReference type="Proteomes" id="UP000046373">
    <property type="component" value="Unassembled WGS sequence"/>
</dbReference>
<dbReference type="Proteomes" id="UP000045285">
    <property type="component" value="Unassembled WGS sequence"/>
</dbReference>
<organism evidence="3 7">
    <name type="scientific">Mesorhizobium plurifarium</name>
    <dbReference type="NCBI Taxonomy" id="69974"/>
    <lineage>
        <taxon>Bacteria</taxon>
        <taxon>Pseudomonadati</taxon>
        <taxon>Pseudomonadota</taxon>
        <taxon>Alphaproteobacteria</taxon>
        <taxon>Hyphomicrobiales</taxon>
        <taxon>Phyllobacteriaceae</taxon>
        <taxon>Mesorhizobium</taxon>
    </lineage>
</organism>
<sequence>MRENQSDVFDLFSEIYSNAAQEEISLQQYLLACREDKSMYASAPERMVEAIGEPNLVDTSKDERLGRIFSNRTIKIYPSFSDFYGMEDTVERIAGYFRYASQGLEERKQILYLLGPVGGGKSSLAERLKKLMEERPIYTLKVGNQISPIFESPLGLFHPDRMGDLLEDKYGIARRRLNGLISPWAAKRLDELSGDISKFSVVKLSPSRLRQIAIAKTEPGDENNQDVSALVGKVDIRQLENFSQSDPDAYSYSGGLNRTTQGLLEFVEMFKAPIKVLHPLLTATQEGSYNGTENFGAFPYQGIVVAHSNESEWQQFKNNKNNEAFLDRILVVKVPYCLRITEERHIYEKLLRESELANSPCAPEVLDILSRFTVSTRLAEHENSPLYTKMRAYDGENLKEVDPKAKSVQEYRDAAGVDEGMTGVSTRFAFKILSQTFNYDTKEVAADPVHLMYILEEAIKREQFPKETEAAYLEFIKSELATRYAEFIGHEIQKAYLESYSEYGQNLFDRYIAYADAWIEDQDYKDPDTGQILNREVLDKELSQVEKPAGIANPKDFRNEVVKFTLRARARNHGRNPSWTSYEKLREVIEKRMFGQVEDLLPVISFGSKQDSVTEKRHNEFVQRMVERGYTQRQVRRLVDWYMRVNKAG</sequence>
<dbReference type="PANTHER" id="PTHR30267:SF2">
    <property type="entry name" value="PROTEIN PRKA"/>
    <property type="match status" value="1"/>
</dbReference>
<dbReference type="InterPro" id="IPR027417">
    <property type="entry name" value="P-loop_NTPase"/>
</dbReference>
<evidence type="ECO:0000313" key="7">
    <source>
        <dbReference type="Proteomes" id="UP000046373"/>
    </source>
</evidence>
<reference evidence="5" key="2">
    <citation type="submission" date="2014-08" db="EMBL/GenBank/DDBJ databases">
        <authorList>
            <person name="Moulin L."/>
        </authorList>
    </citation>
    <scope>NUCLEOTIDE SEQUENCE [LARGE SCALE GENOMIC DNA]</scope>
</reference>
<proteinExistence type="predicted"/>
<evidence type="ECO:0000313" key="3">
    <source>
        <dbReference type="EMBL" id="CDX42632.1"/>
    </source>
</evidence>
<evidence type="ECO:0000313" key="2">
    <source>
        <dbReference type="EMBL" id="CDX23891.1"/>
    </source>
</evidence>
<dbReference type="EMBL" id="CCNE01000001">
    <property type="protein sequence ID" value="CDX49038.1"/>
    <property type="molecule type" value="Genomic_DNA"/>
</dbReference>
<dbReference type="Proteomes" id="UP000046122">
    <property type="component" value="Unassembled WGS sequence"/>
</dbReference>
<evidence type="ECO:0000259" key="1">
    <source>
        <dbReference type="SMART" id="SM00763"/>
    </source>
</evidence>
<keyword evidence="5" id="KW-1185">Reference proteome</keyword>
<dbReference type="Pfam" id="PF06798">
    <property type="entry name" value="PrkA"/>
    <property type="match status" value="1"/>
</dbReference>
<dbReference type="EMBL" id="CCNB01000042">
    <property type="protein sequence ID" value="CDX42632.1"/>
    <property type="molecule type" value="Genomic_DNA"/>
</dbReference>
<dbReference type="NCBIfam" id="NF011999">
    <property type="entry name" value="PRK15455.1"/>
    <property type="match status" value="1"/>
</dbReference>
<dbReference type="STRING" id="69974.MPLDJ20_50132"/>
<dbReference type="SMART" id="SM00763">
    <property type="entry name" value="AAA_PrkA"/>
    <property type="match status" value="1"/>
</dbReference>
<dbReference type="PIRSF" id="PIRSF000549">
    <property type="entry name" value="Ser_prot_kin"/>
    <property type="match status" value="1"/>
</dbReference>